<name>A0A178IDT3_9BACT</name>
<dbReference type="Pfam" id="PF06439">
    <property type="entry name" value="3keto-disac_hyd"/>
    <property type="match status" value="1"/>
</dbReference>
<feature type="chain" id="PRO_5008088661" description="3-keto-alpha-glucoside-1,2-lyase/3-keto-2-hydroxy-glucal hydratase domain-containing protein" evidence="1">
    <location>
        <begin position="19"/>
        <end position="261"/>
    </location>
</feature>
<evidence type="ECO:0000259" key="2">
    <source>
        <dbReference type="Pfam" id="PF06439"/>
    </source>
</evidence>
<feature type="domain" description="3-keto-alpha-glucoside-1,2-lyase/3-keto-2-hydroxy-glucal hydratase" evidence="2">
    <location>
        <begin position="53"/>
        <end position="248"/>
    </location>
</feature>
<organism evidence="3 4">
    <name type="scientific">Termitidicoccus mucosus</name>
    <dbReference type="NCBI Taxonomy" id="1184151"/>
    <lineage>
        <taxon>Bacteria</taxon>
        <taxon>Pseudomonadati</taxon>
        <taxon>Verrucomicrobiota</taxon>
        <taxon>Opitutia</taxon>
        <taxon>Opitutales</taxon>
        <taxon>Opitutaceae</taxon>
        <taxon>Termitidicoccus</taxon>
    </lineage>
</organism>
<dbReference type="AlphaFoldDB" id="A0A178IDT3"/>
<proteinExistence type="predicted"/>
<evidence type="ECO:0000256" key="1">
    <source>
        <dbReference type="SAM" id="SignalP"/>
    </source>
</evidence>
<comment type="caution">
    <text evidence="3">The sequence shown here is derived from an EMBL/GenBank/DDBJ whole genome shotgun (WGS) entry which is preliminary data.</text>
</comment>
<dbReference type="InterPro" id="IPR010496">
    <property type="entry name" value="AL/BT2_dom"/>
</dbReference>
<dbReference type="Proteomes" id="UP000078486">
    <property type="component" value="Unassembled WGS sequence"/>
</dbReference>
<sequence>MHIRFLAPLVLTATAVFAQTNPASNLPPPSATEQWEPVPPVVSAPAGGVPSDAVVLFDGAGLDAWDSTSAKEPRPLWAVRDGVLTPVDKTGSLRTKQAFGDVQMHLEFRSPVNPLKSGQQRGNSGVLFMGLYELQVLDSHDNPTYVNGQAASIYKQHPPLVNASRQPGEWQVYDAVFVAPRFGADGTLLSPARMTVFHNGVLVQHDTVLLGATEYRGAPSYKPHAAKLPLVLQNHPVDRPSFRNIWVREISLPEASPAAKQ</sequence>
<keyword evidence="4" id="KW-1185">Reference proteome</keyword>
<feature type="signal peptide" evidence="1">
    <location>
        <begin position="1"/>
        <end position="18"/>
    </location>
</feature>
<keyword evidence="1" id="KW-0732">Signal</keyword>
<gene>
    <name evidence="3" type="ORF">AW736_24785</name>
</gene>
<dbReference type="OrthoDB" id="176168at2"/>
<dbReference type="EMBL" id="LRRQ01000178">
    <property type="protein sequence ID" value="OAM87229.1"/>
    <property type="molecule type" value="Genomic_DNA"/>
</dbReference>
<dbReference type="Gene3D" id="2.60.120.560">
    <property type="entry name" value="Exo-inulinase, domain 1"/>
    <property type="match status" value="1"/>
</dbReference>
<evidence type="ECO:0000313" key="4">
    <source>
        <dbReference type="Proteomes" id="UP000078486"/>
    </source>
</evidence>
<dbReference type="STRING" id="1184151.AW736_24785"/>
<accession>A0A178IDT3</accession>
<protein>
    <recommendedName>
        <fullName evidence="2">3-keto-alpha-glucoside-1,2-lyase/3-keto-2-hydroxy-glucal hydratase domain-containing protein</fullName>
    </recommendedName>
</protein>
<evidence type="ECO:0000313" key="3">
    <source>
        <dbReference type="EMBL" id="OAM87229.1"/>
    </source>
</evidence>
<reference evidence="3 4" key="1">
    <citation type="submission" date="2016-01" db="EMBL/GenBank/DDBJ databases">
        <title>High potential of lignocellulose degradation of a new Verrucomicrobia species.</title>
        <authorList>
            <person name="Wang Y."/>
            <person name="Shi Y."/>
            <person name="Qiu Z."/>
            <person name="Liu S."/>
            <person name="Yang H."/>
        </authorList>
    </citation>
    <scope>NUCLEOTIDE SEQUENCE [LARGE SCALE GENOMIC DNA]</scope>
    <source>
        <strain evidence="3 4">TSB47</strain>
    </source>
</reference>
<dbReference type="RefSeq" id="WP_068772961.1">
    <property type="nucleotide sequence ID" value="NZ_CP109796.1"/>
</dbReference>
<dbReference type="GO" id="GO:0016787">
    <property type="term" value="F:hydrolase activity"/>
    <property type="evidence" value="ECO:0007669"/>
    <property type="project" value="InterPro"/>
</dbReference>